<name>H2YFY8_CIOSA</name>
<evidence type="ECO:0000259" key="2">
    <source>
        <dbReference type="PROSITE" id="PS50826"/>
    </source>
</evidence>
<evidence type="ECO:0000313" key="4">
    <source>
        <dbReference type="Proteomes" id="UP000007875"/>
    </source>
</evidence>
<dbReference type="InParanoid" id="H2YFY8"/>
<protein>
    <recommendedName>
        <fullName evidence="2">RUN domain-containing protein</fullName>
    </recommendedName>
</protein>
<dbReference type="PROSITE" id="PS50826">
    <property type="entry name" value="RUN"/>
    <property type="match status" value="1"/>
</dbReference>
<keyword evidence="4" id="KW-1185">Reference proteome</keyword>
<reference evidence="3" key="2">
    <citation type="submission" date="2025-08" db="UniProtKB">
        <authorList>
            <consortium name="Ensembl"/>
        </authorList>
    </citation>
    <scope>IDENTIFICATION</scope>
</reference>
<feature type="compositionally biased region" description="Basic residues" evidence="1">
    <location>
        <begin position="147"/>
        <end position="159"/>
    </location>
</feature>
<evidence type="ECO:0000256" key="1">
    <source>
        <dbReference type="SAM" id="MobiDB-lite"/>
    </source>
</evidence>
<dbReference type="STRING" id="51511.ENSCSAVP00000004236"/>
<evidence type="ECO:0000313" key="3">
    <source>
        <dbReference type="Ensembl" id="ENSCSAVP00000004236.1"/>
    </source>
</evidence>
<dbReference type="InterPro" id="IPR037213">
    <property type="entry name" value="Run_dom_sf"/>
</dbReference>
<dbReference type="AlphaFoldDB" id="H2YFY8"/>
<feature type="domain" description="RUN" evidence="2">
    <location>
        <begin position="1"/>
        <end position="47"/>
    </location>
</feature>
<dbReference type="SUPFAM" id="SSF140741">
    <property type="entry name" value="RUN domain-like"/>
    <property type="match status" value="1"/>
</dbReference>
<reference evidence="4" key="1">
    <citation type="submission" date="2003-08" db="EMBL/GenBank/DDBJ databases">
        <authorList>
            <person name="Birren B."/>
            <person name="Nusbaum C."/>
            <person name="Abebe A."/>
            <person name="Abouelleil A."/>
            <person name="Adekoya E."/>
            <person name="Ait-zahra M."/>
            <person name="Allen N."/>
            <person name="Allen T."/>
            <person name="An P."/>
            <person name="Anderson M."/>
            <person name="Anderson S."/>
            <person name="Arachchi H."/>
            <person name="Armbruster J."/>
            <person name="Bachantsang P."/>
            <person name="Baldwin J."/>
            <person name="Barry A."/>
            <person name="Bayul T."/>
            <person name="Blitshsteyn B."/>
            <person name="Bloom T."/>
            <person name="Blye J."/>
            <person name="Boguslavskiy L."/>
            <person name="Borowsky M."/>
            <person name="Boukhgalter B."/>
            <person name="Brunache A."/>
            <person name="Butler J."/>
            <person name="Calixte N."/>
            <person name="Calvo S."/>
            <person name="Camarata J."/>
            <person name="Campo K."/>
            <person name="Chang J."/>
            <person name="Cheshatsang Y."/>
            <person name="Citroen M."/>
            <person name="Collymore A."/>
            <person name="Considine T."/>
            <person name="Cook A."/>
            <person name="Cooke P."/>
            <person name="Corum B."/>
            <person name="Cuomo C."/>
            <person name="David R."/>
            <person name="Dawoe T."/>
            <person name="Degray S."/>
            <person name="Dodge S."/>
            <person name="Dooley K."/>
            <person name="Dorje P."/>
            <person name="Dorjee K."/>
            <person name="Dorris L."/>
            <person name="Duffey N."/>
            <person name="Dupes A."/>
            <person name="Elkins T."/>
            <person name="Engels R."/>
            <person name="Erickson J."/>
            <person name="Farina A."/>
            <person name="Faro S."/>
            <person name="Ferreira P."/>
            <person name="Fischer H."/>
            <person name="Fitzgerald M."/>
            <person name="Foley K."/>
            <person name="Gage D."/>
            <person name="Galagan J."/>
            <person name="Gearin G."/>
            <person name="Gnerre S."/>
            <person name="Gnirke A."/>
            <person name="Goyette A."/>
            <person name="Graham J."/>
            <person name="Grandbois E."/>
            <person name="Gyaltsen K."/>
            <person name="Hafez N."/>
            <person name="Hagopian D."/>
            <person name="Hagos B."/>
            <person name="Hall J."/>
            <person name="Hatcher B."/>
            <person name="Heller A."/>
            <person name="Higgins H."/>
            <person name="Honan T."/>
            <person name="Horn A."/>
            <person name="Houde N."/>
            <person name="Hughes L."/>
            <person name="Hulme W."/>
            <person name="Husby E."/>
            <person name="Iliev I."/>
            <person name="Jaffe D."/>
            <person name="Jones C."/>
            <person name="Kamal M."/>
            <person name="Kamat A."/>
            <person name="Kamvysselis M."/>
            <person name="Karlsson E."/>
            <person name="Kells C."/>
            <person name="Kieu A."/>
            <person name="Kisner P."/>
            <person name="Kodira C."/>
            <person name="Kulbokas E."/>
            <person name="Labutti K."/>
            <person name="Lama D."/>
            <person name="Landers T."/>
            <person name="Leger J."/>
            <person name="Levine S."/>
            <person name="Lewis D."/>
            <person name="Lewis T."/>
            <person name="Lindblad-toh K."/>
            <person name="Liu X."/>
            <person name="Lokyitsang T."/>
            <person name="Lokyitsang Y."/>
            <person name="Lucien O."/>
            <person name="Lui A."/>
            <person name="Ma L.J."/>
            <person name="Mabbitt R."/>
            <person name="Macdonald J."/>
            <person name="Maclean C."/>
            <person name="Major J."/>
            <person name="Manning J."/>
            <person name="Marabella R."/>
            <person name="Maru K."/>
            <person name="Matthews C."/>
            <person name="Mauceli E."/>
            <person name="Mccarthy M."/>
            <person name="Mcdonough S."/>
            <person name="Mcghee T."/>
            <person name="Meldrim J."/>
            <person name="Meneus L."/>
            <person name="Mesirov J."/>
            <person name="Mihalev A."/>
            <person name="Mihova T."/>
            <person name="Mikkelsen T."/>
            <person name="Mlenga V."/>
            <person name="Moru K."/>
            <person name="Mozes J."/>
            <person name="Mulrain L."/>
            <person name="Munson G."/>
            <person name="Naylor J."/>
            <person name="Newes C."/>
            <person name="Nguyen C."/>
            <person name="Nguyen N."/>
            <person name="Nguyen T."/>
            <person name="Nicol R."/>
            <person name="Nielsen C."/>
            <person name="Nizzari M."/>
            <person name="Norbu C."/>
            <person name="Norbu N."/>
            <person name="O'donnell P."/>
            <person name="Okoawo O."/>
            <person name="O'leary S."/>
            <person name="Omotosho B."/>
            <person name="O'neill K."/>
            <person name="Osman S."/>
            <person name="Parker S."/>
            <person name="Perrin D."/>
            <person name="Phunkhang P."/>
            <person name="Piqani B."/>
            <person name="Purcell S."/>
            <person name="Rachupka T."/>
            <person name="Ramasamy U."/>
            <person name="Rameau R."/>
            <person name="Ray V."/>
            <person name="Raymond C."/>
            <person name="Retta R."/>
            <person name="Richardson S."/>
            <person name="Rise C."/>
            <person name="Rodriguez J."/>
            <person name="Rogers J."/>
            <person name="Rogov P."/>
            <person name="Rutman M."/>
            <person name="Schupbach R."/>
            <person name="Seaman C."/>
            <person name="Settipalli S."/>
            <person name="Sharpe T."/>
            <person name="Sheridan J."/>
            <person name="Sherpa N."/>
            <person name="Shi J."/>
            <person name="Smirnov S."/>
            <person name="Smith C."/>
            <person name="Sougnez C."/>
            <person name="Spencer B."/>
            <person name="Stalker J."/>
            <person name="Stange-thomann N."/>
            <person name="Stavropoulos S."/>
            <person name="Stetson K."/>
            <person name="Stone C."/>
            <person name="Stone S."/>
            <person name="Stubbs M."/>
            <person name="Talamas J."/>
            <person name="Tchuinga P."/>
            <person name="Tenzing P."/>
            <person name="Tesfaye S."/>
            <person name="Theodore J."/>
            <person name="Thoulutsang Y."/>
            <person name="Topham K."/>
            <person name="Towey S."/>
            <person name="Tsamla T."/>
            <person name="Tsomo N."/>
            <person name="Vallee D."/>
            <person name="Vassiliev H."/>
            <person name="Venkataraman V."/>
            <person name="Vinson J."/>
            <person name="Vo A."/>
            <person name="Wade C."/>
            <person name="Wang S."/>
            <person name="Wangchuk T."/>
            <person name="Wangdi T."/>
            <person name="Whittaker C."/>
            <person name="Wilkinson J."/>
            <person name="Wu Y."/>
            <person name="Wyman D."/>
            <person name="Yadav S."/>
            <person name="Yang S."/>
            <person name="Yang X."/>
            <person name="Yeager S."/>
            <person name="Yee E."/>
            <person name="Young G."/>
            <person name="Zainoun J."/>
            <person name="Zembeck L."/>
            <person name="Zimmer A."/>
            <person name="Zody M."/>
            <person name="Lander E."/>
        </authorList>
    </citation>
    <scope>NUCLEOTIDE SEQUENCE [LARGE SCALE GENOMIC DNA]</scope>
</reference>
<dbReference type="HOGENOM" id="CLU_1506707_0_0_1"/>
<dbReference type="Gene3D" id="1.20.58.900">
    <property type="match status" value="1"/>
</dbReference>
<reference evidence="3" key="3">
    <citation type="submission" date="2025-09" db="UniProtKB">
        <authorList>
            <consortium name="Ensembl"/>
        </authorList>
    </citation>
    <scope>IDENTIFICATION</scope>
</reference>
<proteinExistence type="predicted"/>
<organism evidence="3 4">
    <name type="scientific">Ciona savignyi</name>
    <name type="common">Pacific transparent sea squirt</name>
    <dbReference type="NCBI Taxonomy" id="51511"/>
    <lineage>
        <taxon>Eukaryota</taxon>
        <taxon>Metazoa</taxon>
        <taxon>Chordata</taxon>
        <taxon>Tunicata</taxon>
        <taxon>Ascidiacea</taxon>
        <taxon>Phlebobranchia</taxon>
        <taxon>Cionidae</taxon>
        <taxon>Ciona</taxon>
    </lineage>
</organism>
<sequence>MTSEYKSLLMQYYDNYALFNDPEQADILLRYLHGVDNLVFNLGCNSTILNYWTKTPLQLAGVIPLTRRTNNNYMTSQSPSMSMNQSQQSILRRGSLLERNHTSVTSQVISSSLPSGRADEADPSQLVEVHPDFGEIPVARKETAVLHRRHLGKKRKSRSLRAMSEDYGSWGSISSFSSD</sequence>
<dbReference type="Ensembl" id="ENSCSAVT00000004299.1">
    <property type="protein sequence ID" value="ENSCSAVP00000004236.1"/>
    <property type="gene ID" value="ENSCSAVG00000002498.1"/>
</dbReference>
<feature type="compositionally biased region" description="Low complexity" evidence="1">
    <location>
        <begin position="169"/>
        <end position="179"/>
    </location>
</feature>
<dbReference type="Proteomes" id="UP000007875">
    <property type="component" value="Unassembled WGS sequence"/>
</dbReference>
<feature type="region of interest" description="Disordered" evidence="1">
    <location>
        <begin position="147"/>
        <end position="179"/>
    </location>
</feature>
<dbReference type="InterPro" id="IPR004012">
    <property type="entry name" value="Run_dom"/>
</dbReference>
<accession>H2YFY8</accession>